<evidence type="ECO:0000256" key="1">
    <source>
        <dbReference type="ARBA" id="ARBA00022614"/>
    </source>
</evidence>
<dbReference type="OrthoDB" id="120976at2759"/>
<dbReference type="InterPro" id="IPR051261">
    <property type="entry name" value="NLR"/>
</dbReference>
<organism evidence="7">
    <name type="scientific">Tetraodon nigroviridis</name>
    <name type="common">Spotted green pufferfish</name>
    <name type="synonym">Chelonodon nigroviridis</name>
    <dbReference type="NCBI Taxonomy" id="99883"/>
    <lineage>
        <taxon>Eukaryota</taxon>
        <taxon>Metazoa</taxon>
        <taxon>Chordata</taxon>
        <taxon>Craniata</taxon>
        <taxon>Vertebrata</taxon>
        <taxon>Euteleostomi</taxon>
        <taxon>Actinopterygii</taxon>
        <taxon>Neopterygii</taxon>
        <taxon>Teleostei</taxon>
        <taxon>Neoteleostei</taxon>
        <taxon>Acanthomorphata</taxon>
        <taxon>Eupercaria</taxon>
        <taxon>Tetraodontiformes</taxon>
        <taxon>Tetradontoidea</taxon>
        <taxon>Tetraodontidae</taxon>
        <taxon>Tetraodon</taxon>
    </lineage>
</organism>
<sequence>MCQIPVFCWISATVLEDMLTTEQRGELPTTLTDLYSHFLMVQTKRKKQKYGGHQRLKKLTEADKEVLLKLGQLAFEHLENGNIMFYPEDVERCGLDVSEVSVSSGVCTEIFRRESVIFQKSVYCFVHLSIQEFLAALYRFHCYTKKNNNSPFSRNLKLTESPVSSCVSLKSDQSKEKPPQLSDEAGPSHPK</sequence>
<protein>
    <submittedName>
        <fullName evidence="7">(spotted green pufferfish) hypothetical protein</fullName>
    </submittedName>
</protein>
<keyword evidence="3" id="KW-0547">Nucleotide-binding</keyword>
<keyword evidence="2" id="KW-0677">Repeat</keyword>
<reference evidence="7" key="2">
    <citation type="submission" date="2004-02" db="EMBL/GenBank/DDBJ databases">
        <authorList>
            <consortium name="Genoscope"/>
            <consortium name="Whitehead Institute Centre for Genome Research"/>
        </authorList>
    </citation>
    <scope>NUCLEOTIDE SEQUENCE</scope>
</reference>
<name>Q4T704_TETNG</name>
<evidence type="ECO:0000256" key="5">
    <source>
        <dbReference type="SAM" id="MobiDB-lite"/>
    </source>
</evidence>
<evidence type="ECO:0000256" key="4">
    <source>
        <dbReference type="ARBA" id="ARBA00022840"/>
    </source>
</evidence>
<feature type="domain" description="NOD1/2 winged helix" evidence="6">
    <location>
        <begin position="66"/>
        <end position="125"/>
    </location>
</feature>
<gene>
    <name evidence="7" type="ORF">GSTENG00006003001</name>
</gene>
<dbReference type="InterPro" id="IPR041075">
    <property type="entry name" value="NOD1/2_WH"/>
</dbReference>
<comment type="caution">
    <text evidence="7">The sequence shown here is derived from an EMBL/GenBank/DDBJ whole genome shotgun (WGS) entry which is preliminary data.</text>
</comment>
<dbReference type="PANTHER" id="PTHR24106">
    <property type="entry name" value="NACHT, LRR AND CARD DOMAINS-CONTAINING"/>
    <property type="match status" value="1"/>
</dbReference>
<dbReference type="KEGG" id="tng:GSTEN00006003G001"/>
<accession>Q4T704</accession>
<keyword evidence="4" id="KW-0067">ATP-binding</keyword>
<dbReference type="AlphaFoldDB" id="Q4T704"/>
<evidence type="ECO:0000259" key="6">
    <source>
        <dbReference type="Pfam" id="PF17779"/>
    </source>
</evidence>
<dbReference type="Pfam" id="PF17779">
    <property type="entry name" value="WHD_NOD2"/>
    <property type="match status" value="1"/>
</dbReference>
<feature type="region of interest" description="Disordered" evidence="5">
    <location>
        <begin position="167"/>
        <end position="191"/>
    </location>
</feature>
<proteinExistence type="predicted"/>
<reference evidence="7" key="1">
    <citation type="journal article" date="2004" name="Nature">
        <title>Genome duplication in the teleost fish Tetraodon nigroviridis reveals the early vertebrate proto-karyotype.</title>
        <authorList>
            <person name="Jaillon O."/>
            <person name="Aury J.-M."/>
            <person name="Brunet F."/>
            <person name="Petit J.-L."/>
            <person name="Stange-Thomann N."/>
            <person name="Mauceli E."/>
            <person name="Bouneau L."/>
            <person name="Fischer C."/>
            <person name="Ozouf-Costaz C."/>
            <person name="Bernot A."/>
            <person name="Nicaud S."/>
            <person name="Jaffe D."/>
            <person name="Fisher S."/>
            <person name="Lutfalla G."/>
            <person name="Dossat C."/>
            <person name="Segurens B."/>
            <person name="Dasilva C."/>
            <person name="Salanoubat M."/>
            <person name="Levy M."/>
            <person name="Boudet N."/>
            <person name="Castellano S."/>
            <person name="Anthouard V."/>
            <person name="Jubin C."/>
            <person name="Castelli V."/>
            <person name="Katinka M."/>
            <person name="Vacherie B."/>
            <person name="Biemont C."/>
            <person name="Skalli Z."/>
            <person name="Cattolico L."/>
            <person name="Poulain J."/>
            <person name="De Berardinis V."/>
            <person name="Cruaud C."/>
            <person name="Duprat S."/>
            <person name="Brottier P."/>
            <person name="Coutanceau J.-P."/>
            <person name="Gouzy J."/>
            <person name="Parra G."/>
            <person name="Lardier G."/>
            <person name="Chapple C."/>
            <person name="McKernan K.J."/>
            <person name="McEwan P."/>
            <person name="Bosak S."/>
            <person name="Kellis M."/>
            <person name="Volff J.-N."/>
            <person name="Guigo R."/>
            <person name="Zody M.C."/>
            <person name="Mesirov J."/>
            <person name="Lindblad-Toh K."/>
            <person name="Birren B."/>
            <person name="Nusbaum C."/>
            <person name="Kahn D."/>
            <person name="Robinson-Rechavi M."/>
            <person name="Laudet V."/>
            <person name="Schachter V."/>
            <person name="Quetier F."/>
            <person name="Saurin W."/>
            <person name="Scarpelli C."/>
            <person name="Wincker P."/>
            <person name="Lander E.S."/>
            <person name="Weissenbach J."/>
            <person name="Roest Crollius H."/>
        </authorList>
    </citation>
    <scope>NUCLEOTIDE SEQUENCE [LARGE SCALE GENOMIC DNA]</scope>
</reference>
<evidence type="ECO:0000256" key="3">
    <source>
        <dbReference type="ARBA" id="ARBA00022741"/>
    </source>
</evidence>
<keyword evidence="1" id="KW-0433">Leucine-rich repeat</keyword>
<evidence type="ECO:0000313" key="7">
    <source>
        <dbReference type="EMBL" id="CAF91328.1"/>
    </source>
</evidence>
<evidence type="ECO:0000256" key="2">
    <source>
        <dbReference type="ARBA" id="ARBA00022737"/>
    </source>
</evidence>
<dbReference type="EMBL" id="CAAE01008399">
    <property type="protein sequence ID" value="CAF91328.1"/>
    <property type="molecule type" value="Genomic_DNA"/>
</dbReference>
<dbReference type="GO" id="GO:0005524">
    <property type="term" value="F:ATP binding"/>
    <property type="evidence" value="ECO:0007669"/>
    <property type="project" value="UniProtKB-KW"/>
</dbReference>